<dbReference type="AlphaFoldDB" id="A0A7C9DH61"/>
<dbReference type="PANTHER" id="PTHR13271">
    <property type="entry name" value="UNCHARACTERIZED PUTATIVE METHYLTRANSFERASE"/>
    <property type="match status" value="1"/>
</dbReference>
<dbReference type="Pfam" id="PF09273">
    <property type="entry name" value="Rubis-subs-bind"/>
    <property type="match status" value="1"/>
</dbReference>
<dbReference type="GO" id="GO:0140999">
    <property type="term" value="F:histone H3K4 trimethyltransferase activity"/>
    <property type="evidence" value="ECO:0007669"/>
    <property type="project" value="UniProtKB-EC"/>
</dbReference>
<dbReference type="InterPro" id="IPR036464">
    <property type="entry name" value="Rubisco_LSMT_subst-bd_sf"/>
</dbReference>
<keyword evidence="2 5" id="KW-0808">Transferase</keyword>
<dbReference type="PROSITE" id="PS50280">
    <property type="entry name" value="SET"/>
    <property type="match status" value="1"/>
</dbReference>
<reference evidence="5" key="1">
    <citation type="journal article" date="2013" name="J. Plant Res.">
        <title>Effect of fungi and light on seed germination of three Opuntia species from semiarid lands of central Mexico.</title>
        <authorList>
            <person name="Delgado-Sanchez P."/>
            <person name="Jimenez-Bremont J.F."/>
            <person name="Guerrero-Gonzalez Mde L."/>
            <person name="Flores J."/>
        </authorList>
    </citation>
    <scope>NUCLEOTIDE SEQUENCE</scope>
    <source>
        <tissue evidence="5">Cladode</tissue>
    </source>
</reference>
<accession>A0A7C9DH61</accession>
<organism evidence="5">
    <name type="scientific">Opuntia streptacantha</name>
    <name type="common">Prickly pear cactus</name>
    <name type="synonym">Opuntia cardona</name>
    <dbReference type="NCBI Taxonomy" id="393608"/>
    <lineage>
        <taxon>Eukaryota</taxon>
        <taxon>Viridiplantae</taxon>
        <taxon>Streptophyta</taxon>
        <taxon>Embryophyta</taxon>
        <taxon>Tracheophyta</taxon>
        <taxon>Spermatophyta</taxon>
        <taxon>Magnoliopsida</taxon>
        <taxon>eudicotyledons</taxon>
        <taxon>Gunneridae</taxon>
        <taxon>Pentapetalae</taxon>
        <taxon>Caryophyllales</taxon>
        <taxon>Cactineae</taxon>
        <taxon>Cactaceae</taxon>
        <taxon>Opuntioideae</taxon>
        <taxon>Opuntia</taxon>
    </lineage>
</organism>
<evidence type="ECO:0000256" key="2">
    <source>
        <dbReference type="ARBA" id="ARBA00022679"/>
    </source>
</evidence>
<dbReference type="Gene3D" id="3.90.1420.10">
    <property type="entry name" value="Rubisco LSMT, substrate-binding domain"/>
    <property type="match status" value="1"/>
</dbReference>
<dbReference type="GO" id="GO:0032259">
    <property type="term" value="P:methylation"/>
    <property type="evidence" value="ECO:0007669"/>
    <property type="project" value="UniProtKB-KW"/>
</dbReference>
<evidence type="ECO:0000256" key="3">
    <source>
        <dbReference type="ARBA" id="ARBA00022691"/>
    </source>
</evidence>
<dbReference type="PANTHER" id="PTHR13271:SF91">
    <property type="entry name" value="PROTEIN SET DOMAIN GROUP 40"/>
    <property type="match status" value="1"/>
</dbReference>
<evidence type="ECO:0000313" key="5">
    <source>
        <dbReference type="EMBL" id="MBA4642602.1"/>
    </source>
</evidence>
<dbReference type="InterPro" id="IPR046341">
    <property type="entry name" value="SET_dom_sf"/>
</dbReference>
<evidence type="ECO:0000256" key="1">
    <source>
        <dbReference type="ARBA" id="ARBA00022603"/>
    </source>
</evidence>
<proteinExistence type="predicted"/>
<name>A0A7C9DH61_OPUST</name>
<dbReference type="SUPFAM" id="SSF81822">
    <property type="entry name" value="RuBisCo LSMT C-terminal, substrate-binding domain"/>
    <property type="match status" value="1"/>
</dbReference>
<protein>
    <submittedName>
        <fullName evidence="5">[histone H3]-lysine(4) N-trimethyltransferase</fullName>
        <ecNumber evidence="5">2.1.1.354</ecNumber>
    </submittedName>
</protein>
<dbReference type="FunFam" id="3.90.1410.10:FF:000012">
    <property type="entry name" value="Protein SET DOMAIN GROUP 40"/>
    <property type="match status" value="1"/>
</dbReference>
<feature type="domain" description="SET" evidence="4">
    <location>
        <begin position="42"/>
        <end position="301"/>
    </location>
</feature>
<dbReference type="CDD" id="cd10527">
    <property type="entry name" value="SET_LSMT"/>
    <property type="match status" value="1"/>
</dbReference>
<dbReference type="SUPFAM" id="SSF82199">
    <property type="entry name" value="SET domain"/>
    <property type="match status" value="1"/>
</dbReference>
<dbReference type="Pfam" id="PF00856">
    <property type="entry name" value="SET"/>
    <property type="match status" value="1"/>
</dbReference>
<dbReference type="EC" id="2.1.1.354" evidence="5"/>
<dbReference type="Gene3D" id="3.90.1410.10">
    <property type="entry name" value="set domain protein methyltransferase, domain 1"/>
    <property type="match status" value="1"/>
</dbReference>
<keyword evidence="1 5" id="KW-0489">Methyltransferase</keyword>
<dbReference type="InterPro" id="IPR001214">
    <property type="entry name" value="SET_dom"/>
</dbReference>
<sequence length="506" mass="56472">MERQEASLESFLKWAAEHGVSDSPPSSSSSSSSSSSHSCLGHSLSISHFPQAGGRGLAAVRDLRKGEVILRVPKSVLMTRENVMDKDQTIGHALKFHPSLSSTQALAVCLLAELNKGRRSVWYAYLMELPRSYDTLTTFGPFETKALQVDDAVWLTERVISKAELEWREAIPLMKQLDLKPKFISFKAWLWASATISSRTLHVPWDDAGCLCPVGDLFNYAAPGEEIAAVENSKGRVNGSLLEVESFQNGNGIDNPSFDAEEYESSSGRLTDGGYEEDVRAYCFYAKKNYKKNEQVLLSYGTYTNLELLEHYGFLLDRNPNEKVFIPLGLDIFASHSWPADSLYVHQDGRPSFSLLSALRLWATSPNQRKSVGHLAFSGSQLSVENEKTVMKWIISRCNTMLEALPSTVEHDRSLLCTIDKAQQLEALEKPSNLPSVAAMEFDEFIESVGLCNSGKNDMVPLATKVKRAMGRWRLAVQWRVSYKKSLVDCISFCSRTIDSVKTLQR</sequence>
<evidence type="ECO:0000259" key="4">
    <source>
        <dbReference type="PROSITE" id="PS50280"/>
    </source>
</evidence>
<keyword evidence="3" id="KW-0949">S-adenosyl-L-methionine</keyword>
<reference evidence="5" key="2">
    <citation type="submission" date="2020-07" db="EMBL/GenBank/DDBJ databases">
        <authorList>
            <person name="Vera ALvarez R."/>
            <person name="Arias-Moreno D.M."/>
            <person name="Jimenez-Jacinto V."/>
            <person name="Jimenez-Bremont J.F."/>
            <person name="Swaminathan K."/>
            <person name="Moose S.P."/>
            <person name="Guerrero-Gonzalez M.L."/>
            <person name="Marino-Ramirez L."/>
            <person name="Landsman D."/>
            <person name="Rodriguez-Kessler M."/>
            <person name="Delgado-Sanchez P."/>
        </authorList>
    </citation>
    <scope>NUCLEOTIDE SEQUENCE</scope>
    <source>
        <tissue evidence="5">Cladode</tissue>
    </source>
</reference>
<dbReference type="InterPro" id="IPR015353">
    <property type="entry name" value="Rubisco_LSMT_subst-bd"/>
</dbReference>
<dbReference type="InterPro" id="IPR050600">
    <property type="entry name" value="SETD3_SETD6_MTase"/>
</dbReference>
<dbReference type="EMBL" id="GISG01129142">
    <property type="protein sequence ID" value="MBA4642602.1"/>
    <property type="molecule type" value="Transcribed_RNA"/>
</dbReference>